<dbReference type="Gene3D" id="3.40.50.1820">
    <property type="entry name" value="alpha/beta hydrolase"/>
    <property type="match status" value="1"/>
</dbReference>
<dbReference type="InterPro" id="IPR050654">
    <property type="entry name" value="AChE-related_enzymes"/>
</dbReference>
<comment type="similarity">
    <text evidence="1 3">Belongs to the type-B carboxylesterase/lipase family.</text>
</comment>
<evidence type="ECO:0000256" key="1">
    <source>
        <dbReference type="ARBA" id="ARBA00005964"/>
    </source>
</evidence>
<dbReference type="PANTHER" id="PTHR43918">
    <property type="entry name" value="ACETYLCHOLINESTERASE"/>
    <property type="match status" value="1"/>
</dbReference>
<dbReference type="ESTHER" id="cocsn-m2rh47">
    <property type="family name" value="Fungal_carboxylesterase_lipase"/>
</dbReference>
<dbReference type="GO" id="GO:0052689">
    <property type="term" value="F:carboxylic ester hydrolase activity"/>
    <property type="evidence" value="ECO:0007669"/>
    <property type="project" value="TreeGrafter"/>
</dbReference>
<evidence type="ECO:0000256" key="2">
    <source>
        <dbReference type="ARBA" id="ARBA00022801"/>
    </source>
</evidence>
<proteinExistence type="inferred from homology"/>
<gene>
    <name evidence="5" type="ORF">COCSADRAFT_137300</name>
</gene>
<evidence type="ECO:0000256" key="3">
    <source>
        <dbReference type="RuleBase" id="RU361235"/>
    </source>
</evidence>
<dbReference type="EMBL" id="KB445640">
    <property type="protein sequence ID" value="EMD66054.1"/>
    <property type="molecule type" value="Genomic_DNA"/>
</dbReference>
<feature type="domain" description="Carboxylesterase type B" evidence="4">
    <location>
        <begin position="32"/>
        <end position="551"/>
    </location>
</feature>
<dbReference type="InterPro" id="IPR029058">
    <property type="entry name" value="AB_hydrolase_fold"/>
</dbReference>
<feature type="signal peptide" evidence="3">
    <location>
        <begin position="1"/>
        <end position="20"/>
    </location>
</feature>
<dbReference type="OMA" id="LHWPLYN"/>
<dbReference type="InterPro" id="IPR019826">
    <property type="entry name" value="Carboxylesterase_B_AS"/>
</dbReference>
<evidence type="ECO:0000313" key="5">
    <source>
        <dbReference type="EMBL" id="EMD66054.1"/>
    </source>
</evidence>
<reference evidence="6" key="2">
    <citation type="journal article" date="2013" name="PLoS Genet.">
        <title>Comparative genome structure, secondary metabolite, and effector coding capacity across Cochliobolus pathogens.</title>
        <authorList>
            <person name="Condon B.J."/>
            <person name="Leng Y."/>
            <person name="Wu D."/>
            <person name="Bushley K.E."/>
            <person name="Ohm R.A."/>
            <person name="Otillar R."/>
            <person name="Martin J."/>
            <person name="Schackwitz W."/>
            <person name="Grimwood J."/>
            <person name="MohdZainudin N."/>
            <person name="Xue C."/>
            <person name="Wang R."/>
            <person name="Manning V.A."/>
            <person name="Dhillon B."/>
            <person name="Tu Z.J."/>
            <person name="Steffenson B.J."/>
            <person name="Salamov A."/>
            <person name="Sun H."/>
            <person name="Lowry S."/>
            <person name="LaButti K."/>
            <person name="Han J."/>
            <person name="Copeland A."/>
            <person name="Lindquist E."/>
            <person name="Barry K."/>
            <person name="Schmutz J."/>
            <person name="Baker S.E."/>
            <person name="Ciuffetti L.M."/>
            <person name="Grigoriev I.V."/>
            <person name="Zhong S."/>
            <person name="Turgeon B.G."/>
        </authorList>
    </citation>
    <scope>NUCLEOTIDE SEQUENCE [LARGE SCALE GENOMIC DNA]</scope>
    <source>
        <strain evidence="6">ND90Pr / ATCC 201652</strain>
    </source>
</reference>
<dbReference type="RefSeq" id="XP_007697648.1">
    <property type="nucleotide sequence ID" value="XM_007699458.1"/>
</dbReference>
<reference evidence="5 6" key="1">
    <citation type="journal article" date="2012" name="PLoS Pathog.">
        <title>Diverse lifestyles and strategies of plant pathogenesis encoded in the genomes of eighteen Dothideomycetes fungi.</title>
        <authorList>
            <person name="Ohm R.A."/>
            <person name="Feau N."/>
            <person name="Henrissat B."/>
            <person name="Schoch C.L."/>
            <person name="Horwitz B.A."/>
            <person name="Barry K.W."/>
            <person name="Condon B.J."/>
            <person name="Copeland A.C."/>
            <person name="Dhillon B."/>
            <person name="Glaser F."/>
            <person name="Hesse C.N."/>
            <person name="Kosti I."/>
            <person name="LaButti K."/>
            <person name="Lindquist E.A."/>
            <person name="Lucas S."/>
            <person name="Salamov A.A."/>
            <person name="Bradshaw R.E."/>
            <person name="Ciuffetti L."/>
            <person name="Hamelin R.C."/>
            <person name="Kema G.H.J."/>
            <person name="Lawrence C."/>
            <person name="Scott J.A."/>
            <person name="Spatafora J.W."/>
            <person name="Turgeon B.G."/>
            <person name="de Wit P.J.G.M."/>
            <person name="Zhong S."/>
            <person name="Goodwin S.B."/>
            <person name="Grigoriev I.V."/>
        </authorList>
    </citation>
    <scope>NUCLEOTIDE SEQUENCE [LARGE SCALE GENOMIC DNA]</scope>
    <source>
        <strain evidence="6">ND90Pr / ATCC 201652</strain>
    </source>
</reference>
<keyword evidence="2 3" id="KW-0378">Hydrolase</keyword>
<keyword evidence="3" id="KW-0732">Signal</keyword>
<dbReference type="SUPFAM" id="SSF53474">
    <property type="entry name" value="alpha/beta-Hydrolases"/>
    <property type="match status" value="1"/>
</dbReference>
<dbReference type="Proteomes" id="UP000016934">
    <property type="component" value="Unassembled WGS sequence"/>
</dbReference>
<organism evidence="5 6">
    <name type="scientific">Cochliobolus sativus (strain ND90Pr / ATCC 201652)</name>
    <name type="common">Common root rot and spot blotch fungus</name>
    <name type="synonym">Bipolaris sorokiniana</name>
    <dbReference type="NCBI Taxonomy" id="665912"/>
    <lineage>
        <taxon>Eukaryota</taxon>
        <taxon>Fungi</taxon>
        <taxon>Dikarya</taxon>
        <taxon>Ascomycota</taxon>
        <taxon>Pezizomycotina</taxon>
        <taxon>Dothideomycetes</taxon>
        <taxon>Pleosporomycetidae</taxon>
        <taxon>Pleosporales</taxon>
        <taxon>Pleosporineae</taxon>
        <taxon>Pleosporaceae</taxon>
        <taxon>Bipolaris</taxon>
    </lineage>
</organism>
<dbReference type="KEGG" id="bsc:COCSADRAFT_137300"/>
<dbReference type="PANTHER" id="PTHR43918:SF4">
    <property type="entry name" value="CARBOXYLIC ESTER HYDROLASE"/>
    <property type="match status" value="1"/>
</dbReference>
<dbReference type="eggNOG" id="KOG4389">
    <property type="taxonomic scope" value="Eukaryota"/>
</dbReference>
<dbReference type="EC" id="3.1.1.-" evidence="3"/>
<dbReference type="HOGENOM" id="CLU_006586_10_6_1"/>
<evidence type="ECO:0000313" key="6">
    <source>
        <dbReference type="Proteomes" id="UP000016934"/>
    </source>
</evidence>
<dbReference type="STRING" id="665912.M2RH47"/>
<name>M2RH47_COCSN</name>
<accession>M2RH47</accession>
<protein>
    <recommendedName>
        <fullName evidence="3">Carboxylic ester hydrolase</fullName>
        <ecNumber evidence="3">3.1.1.-</ecNumber>
    </recommendedName>
</protein>
<dbReference type="GeneID" id="19131046"/>
<dbReference type="Pfam" id="PF00135">
    <property type="entry name" value="COesterase"/>
    <property type="match status" value="1"/>
</dbReference>
<feature type="chain" id="PRO_5005140137" description="Carboxylic ester hydrolase" evidence="3">
    <location>
        <begin position="21"/>
        <end position="578"/>
    </location>
</feature>
<keyword evidence="6" id="KW-1185">Reference proteome</keyword>
<dbReference type="InterPro" id="IPR002018">
    <property type="entry name" value="CarbesteraseB"/>
</dbReference>
<dbReference type="PROSITE" id="PS00122">
    <property type="entry name" value="CARBOXYLESTERASE_B_1"/>
    <property type="match status" value="1"/>
</dbReference>
<evidence type="ECO:0000259" key="4">
    <source>
        <dbReference type="Pfam" id="PF00135"/>
    </source>
</evidence>
<sequence length="578" mass="62615">MRLLQIANSLLAGLALEATATSTSTPSPKYPPSVKIKNGTLSGVHNTAFNQDFFLGVPYATPPIGKHRLRRPEPAQAWNGTKNASTYGPWCVGTPPGIVDLPGFAQASEKFLAKSEDCLQLNIVRPASLLPKYKRLPVLVWFHGGGMASGSGVDERYNGSFLVQESVEMGTPIIYISINYRLATFGFLAGSVIEKAGLTNIGLRDQRQALLWIKENIDAFGGDPNKVTIFGESGGAFAVGLQLIAFGGRGEDLFHGAIMQSGSPPLARTIFNAQGREEEFQKILTATGCSQSQDVLACLQAVPTDVLSRASSSNTQAPVLFTANDDILPELPSRLLDEGRIVKVPVIAGINRNEGTTILALMLSASNATLNTFEDFAAVIADRGFPPAAVRKLWDLYGDEVTNPTEAGLGDVLPSKYGSEFPRVSLFVGDDKFGFTKRYTNQVWDAAGVPSYSYFFDIAPDKAYLDPAIYGVPHVSEIPYVFGNANGVGWEKNPIPQGPDNAANLKMVKLISRMWISFAASGSPNNHKVADVKCEWPVWSSADAKSAWFKLSGLTTQEDNWRQEAMDLNIELTKGREW</sequence>
<dbReference type="OrthoDB" id="408631at2759"/>
<dbReference type="AlphaFoldDB" id="M2RH47"/>